<dbReference type="Proteomes" id="UP001176471">
    <property type="component" value="Unassembled WGS sequence"/>
</dbReference>
<gene>
    <name evidence="2" type="ORF">Q4610_20970</name>
</gene>
<accession>A0ABT8ZTJ7</accession>
<dbReference type="InterPro" id="IPR041650">
    <property type="entry name" value="HEPN_Swt1"/>
</dbReference>
<organism evidence="2 3">
    <name type="scientific">Sphingobium cyanobacteriorum</name>
    <dbReference type="NCBI Taxonomy" id="3063954"/>
    <lineage>
        <taxon>Bacteria</taxon>
        <taxon>Pseudomonadati</taxon>
        <taxon>Pseudomonadota</taxon>
        <taxon>Alphaproteobacteria</taxon>
        <taxon>Sphingomonadales</taxon>
        <taxon>Sphingomonadaceae</taxon>
        <taxon>Sphingobium</taxon>
    </lineage>
</organism>
<proteinExistence type="predicted"/>
<name>A0ABT8ZTJ7_9SPHN</name>
<comment type="caution">
    <text evidence="2">The sequence shown here is derived from an EMBL/GenBank/DDBJ whole genome shotgun (WGS) entry which is preliminary data.</text>
</comment>
<evidence type="ECO:0000313" key="3">
    <source>
        <dbReference type="Proteomes" id="UP001176471"/>
    </source>
</evidence>
<feature type="domain" description="Swt1-like HEPN" evidence="1">
    <location>
        <begin position="247"/>
        <end position="374"/>
    </location>
</feature>
<dbReference type="EMBL" id="JAUQOM010000034">
    <property type="protein sequence ID" value="MDO7837516.1"/>
    <property type="molecule type" value="Genomic_DNA"/>
</dbReference>
<evidence type="ECO:0000259" key="1">
    <source>
        <dbReference type="Pfam" id="PF18731"/>
    </source>
</evidence>
<evidence type="ECO:0000313" key="2">
    <source>
        <dbReference type="EMBL" id="MDO7837516.1"/>
    </source>
</evidence>
<keyword evidence="3" id="KW-1185">Reference proteome</keyword>
<sequence>MRRQDDMFGVLPRLAAQTERLSTIGLAAKTQHLQIGELAKGLQETGLLDNHAALFRRSVLPESFIGSAFSEFQERMSALANIDRFTLPPRDDIFLIAQRAAELVEPHRRFVESMTWQNDLASRMANINVAWTMPDSIAHSGFAFGTLSRLSDVVHFDPPFAAVTRDYYVEAEFGAVIDVDDDADVVAREERYDDAGRDAALVAFPAEEYPIVLRAAGFHLEIPPPPTPQPVENVDGEAFYSDAHHAALRALEVHMRIFVSAQLASAAGSAWLRQRIPGDMLQRWEEKRDFVRAGGMPVYDLIHYADFNDLAQIITSKSNWDSLFKPVFMDKEGLQVSMRRLSPLRNNDAHHRPFGPTDMLYFASEAVRLLRAIGILKAN</sequence>
<protein>
    <submittedName>
        <fullName evidence="2">Swt1 family HEPN domain-containing protein</fullName>
    </submittedName>
</protein>
<dbReference type="Pfam" id="PF18731">
    <property type="entry name" value="HEPN_Swt1"/>
    <property type="match status" value="1"/>
</dbReference>
<reference evidence="2" key="1">
    <citation type="submission" date="2023-07" db="EMBL/GenBank/DDBJ databases">
        <title>Bacterial whole genome sequence for Sphingobium sp. HBC34.</title>
        <authorList>
            <person name="Le V."/>
            <person name="Ko S.-R."/>
            <person name="Ahn C.-Y."/>
            <person name="Oh H.-M."/>
        </authorList>
    </citation>
    <scope>NUCLEOTIDE SEQUENCE</scope>
    <source>
        <strain evidence="2">HBC34</strain>
    </source>
</reference>